<keyword evidence="3" id="KW-0695">RNA-directed DNA polymerase</keyword>
<dbReference type="Gene3D" id="4.10.60.10">
    <property type="entry name" value="Zinc finger, CCHC-type"/>
    <property type="match status" value="1"/>
</dbReference>
<keyword evidence="3" id="KW-0548">Nucleotidyltransferase</keyword>
<evidence type="ECO:0000259" key="2">
    <source>
        <dbReference type="PROSITE" id="PS50158"/>
    </source>
</evidence>
<evidence type="ECO:0000313" key="3">
    <source>
        <dbReference type="EMBL" id="GEU75923.1"/>
    </source>
</evidence>
<dbReference type="GO" id="GO:0008270">
    <property type="term" value="F:zinc ion binding"/>
    <property type="evidence" value="ECO:0007669"/>
    <property type="project" value="UniProtKB-KW"/>
</dbReference>
<gene>
    <name evidence="3" type="ORF">Tci_047901</name>
</gene>
<dbReference type="PANTHER" id="PTHR46148">
    <property type="entry name" value="CHROMO DOMAIN-CONTAINING PROTEIN"/>
    <property type="match status" value="1"/>
</dbReference>
<name>A0A6L2MPN9_TANCI</name>
<dbReference type="Gene3D" id="2.40.70.10">
    <property type="entry name" value="Acid Proteases"/>
    <property type="match status" value="1"/>
</dbReference>
<dbReference type="PANTHER" id="PTHR46148:SF59">
    <property type="entry name" value="NUCLEOTIDYLTRANSFERASE, RIBONUCLEASE H"/>
    <property type="match status" value="1"/>
</dbReference>
<proteinExistence type="predicted"/>
<dbReference type="GO" id="GO:0003964">
    <property type="term" value="F:RNA-directed DNA polymerase activity"/>
    <property type="evidence" value="ECO:0007669"/>
    <property type="project" value="UniProtKB-KW"/>
</dbReference>
<keyword evidence="1" id="KW-0479">Metal-binding</keyword>
<dbReference type="AlphaFoldDB" id="A0A6L2MPN9"/>
<keyword evidence="3" id="KW-0808">Transferase</keyword>
<dbReference type="GO" id="GO:0003676">
    <property type="term" value="F:nucleic acid binding"/>
    <property type="evidence" value="ECO:0007669"/>
    <property type="project" value="InterPro"/>
</dbReference>
<organism evidence="3">
    <name type="scientific">Tanacetum cinerariifolium</name>
    <name type="common">Dalmatian daisy</name>
    <name type="synonym">Chrysanthemum cinerariifolium</name>
    <dbReference type="NCBI Taxonomy" id="118510"/>
    <lineage>
        <taxon>Eukaryota</taxon>
        <taxon>Viridiplantae</taxon>
        <taxon>Streptophyta</taxon>
        <taxon>Embryophyta</taxon>
        <taxon>Tracheophyta</taxon>
        <taxon>Spermatophyta</taxon>
        <taxon>Magnoliopsida</taxon>
        <taxon>eudicotyledons</taxon>
        <taxon>Gunneridae</taxon>
        <taxon>Pentapetalae</taxon>
        <taxon>asterids</taxon>
        <taxon>campanulids</taxon>
        <taxon>Asterales</taxon>
        <taxon>Asteraceae</taxon>
        <taxon>Asteroideae</taxon>
        <taxon>Anthemideae</taxon>
        <taxon>Anthemidinae</taxon>
        <taxon>Tanacetum</taxon>
    </lineage>
</organism>
<dbReference type="CDD" id="cd00303">
    <property type="entry name" value="retropepsin_like"/>
    <property type="match status" value="1"/>
</dbReference>
<comment type="caution">
    <text evidence="3">The sequence shown here is derived from an EMBL/GenBank/DDBJ whole genome shotgun (WGS) entry which is preliminary data.</text>
</comment>
<dbReference type="InterPro" id="IPR021109">
    <property type="entry name" value="Peptidase_aspartic_dom_sf"/>
</dbReference>
<evidence type="ECO:0000256" key="1">
    <source>
        <dbReference type="PROSITE-ProRule" id="PRU00047"/>
    </source>
</evidence>
<keyword evidence="1" id="KW-0863">Zinc-finger</keyword>
<dbReference type="EMBL" id="BKCJ010007179">
    <property type="protein sequence ID" value="GEU75923.1"/>
    <property type="molecule type" value="Genomic_DNA"/>
</dbReference>
<accession>A0A6L2MPN9</accession>
<dbReference type="InterPro" id="IPR001878">
    <property type="entry name" value="Znf_CCHC"/>
</dbReference>
<feature type="domain" description="CCHC-type" evidence="2">
    <location>
        <begin position="313"/>
        <end position="328"/>
    </location>
</feature>
<dbReference type="PROSITE" id="PS50158">
    <property type="entry name" value="ZF_CCHC"/>
    <property type="match status" value="1"/>
</dbReference>
<keyword evidence="1" id="KW-0862">Zinc</keyword>
<dbReference type="Pfam" id="PF08284">
    <property type="entry name" value="RVP_2"/>
    <property type="match status" value="1"/>
</dbReference>
<sequence>MFHNLDQLRLQLKRENLHEVNAKTCLEVLRTQFKEFFALKGVNSSDHLYQYWQQDFEEYMLCEPDTYRRDLLDYLDTLKAVIHRAVITYGILRMKENEVNALKVTTKEGIVIKLPGKFRGYKLATKKEVEENEGLKEVWEQMEYVISNIDSDLESTAKPNPDVAAIITQQLQNILPHIVTQVTANVNNVNEGYRNGGNNGCSYKTFTACNPKEFDGKGGAVALTHWIEKIESMFNNCGCIANQRRYIHALAPQICGMLRETQPTTIQSAILMAGILTDEAVRCGTLTKGNDKRKEMQVAPVNAVKMGQNQRACYECGSLDHLCYDCPKWKQATRQAKNPLALEGNKNTRNNGGQARGKAFNGNAFAPLLNVEPCIVNHGYVIKIADGKSVEVDRVIHDYKLELRNSLFVIDLIPLGHGSFDVIVGMDWLSKNKAVIVCHEKGSLIGPKLVLETTNKVALIKEKLKAAGDRQKSYADKRCKSLEFEVGGQVLLKVSPWKGVVCFGKKEVSGGPNLHVPLDEIKVDKTLRFAEKHVEIMDREIKKLKRRKITLVKVRWDSKCGPDLLGSIKIR</sequence>
<protein>
    <submittedName>
        <fullName evidence="3">Putative reverse transcriptase domain-containing protein</fullName>
    </submittedName>
</protein>
<reference evidence="3" key="1">
    <citation type="journal article" date="2019" name="Sci. Rep.">
        <title>Draft genome of Tanacetum cinerariifolium, the natural source of mosquito coil.</title>
        <authorList>
            <person name="Yamashiro T."/>
            <person name="Shiraishi A."/>
            <person name="Satake H."/>
            <person name="Nakayama K."/>
        </authorList>
    </citation>
    <scope>NUCLEOTIDE SEQUENCE</scope>
</reference>